<comment type="caution">
    <text evidence="4">The sequence shown here is derived from an EMBL/GenBank/DDBJ whole genome shotgun (WGS) entry which is preliminary data.</text>
</comment>
<dbReference type="Gene3D" id="3.55.50.30">
    <property type="match status" value="1"/>
</dbReference>
<dbReference type="eggNOG" id="COG3712">
    <property type="taxonomic scope" value="Bacteria"/>
</dbReference>
<keyword evidence="1" id="KW-0812">Transmembrane</keyword>
<dbReference type="EMBL" id="AJJU01000014">
    <property type="protein sequence ID" value="EID74009.1"/>
    <property type="molecule type" value="Genomic_DNA"/>
</dbReference>
<dbReference type="GO" id="GO:0016989">
    <property type="term" value="F:sigma factor antagonist activity"/>
    <property type="evidence" value="ECO:0007669"/>
    <property type="project" value="TreeGrafter"/>
</dbReference>
<name>I0WC93_9FLAO</name>
<protein>
    <submittedName>
        <fullName evidence="4">Anti-FecI sigma factor, FecR</fullName>
    </submittedName>
</protein>
<feature type="transmembrane region" description="Helical" evidence="1">
    <location>
        <begin position="90"/>
        <end position="111"/>
    </location>
</feature>
<keyword evidence="1" id="KW-0472">Membrane</keyword>
<organism evidence="4 5">
    <name type="scientific">Imtechella halotolerans K1</name>
    <dbReference type="NCBI Taxonomy" id="946077"/>
    <lineage>
        <taxon>Bacteria</taxon>
        <taxon>Pseudomonadati</taxon>
        <taxon>Bacteroidota</taxon>
        <taxon>Flavobacteriia</taxon>
        <taxon>Flavobacteriales</taxon>
        <taxon>Flavobacteriaceae</taxon>
        <taxon>Imtechella</taxon>
    </lineage>
</organism>
<dbReference type="Proteomes" id="UP000005938">
    <property type="component" value="Unassembled WGS sequence"/>
</dbReference>
<dbReference type="InterPro" id="IPR006860">
    <property type="entry name" value="FecR"/>
</dbReference>
<evidence type="ECO:0000313" key="5">
    <source>
        <dbReference type="Proteomes" id="UP000005938"/>
    </source>
</evidence>
<dbReference type="PATRIC" id="fig|946077.3.peg.1935"/>
<evidence type="ECO:0000256" key="1">
    <source>
        <dbReference type="SAM" id="Phobius"/>
    </source>
</evidence>
<dbReference type="AlphaFoldDB" id="I0WC93"/>
<keyword evidence="5" id="KW-1185">Reference proteome</keyword>
<evidence type="ECO:0000259" key="3">
    <source>
        <dbReference type="Pfam" id="PF16344"/>
    </source>
</evidence>
<evidence type="ECO:0000313" key="4">
    <source>
        <dbReference type="EMBL" id="EID74009.1"/>
    </source>
</evidence>
<feature type="domain" description="Protein FecR C-terminal" evidence="3">
    <location>
        <begin position="323"/>
        <end position="389"/>
    </location>
</feature>
<evidence type="ECO:0000259" key="2">
    <source>
        <dbReference type="Pfam" id="PF04773"/>
    </source>
</evidence>
<accession>I0WC93</accession>
<dbReference type="Pfam" id="PF16344">
    <property type="entry name" value="FecR_C"/>
    <property type="match status" value="1"/>
</dbReference>
<dbReference type="Pfam" id="PF04773">
    <property type="entry name" value="FecR"/>
    <property type="match status" value="1"/>
</dbReference>
<feature type="domain" description="FecR protein" evidence="2">
    <location>
        <begin position="185"/>
        <end position="278"/>
    </location>
</feature>
<proteinExistence type="predicted"/>
<dbReference type="STRING" id="946077.W5A_09587"/>
<gene>
    <name evidence="4" type="ORF">W5A_09587</name>
</gene>
<dbReference type="FunFam" id="2.60.120.1440:FF:000001">
    <property type="entry name" value="Putative anti-sigma factor"/>
    <property type="match status" value="1"/>
</dbReference>
<dbReference type="InterPro" id="IPR032508">
    <property type="entry name" value="FecR_C"/>
</dbReference>
<dbReference type="InterPro" id="IPR012373">
    <property type="entry name" value="Ferrdict_sens_TM"/>
</dbReference>
<dbReference type="Gene3D" id="2.60.120.1440">
    <property type="match status" value="1"/>
</dbReference>
<keyword evidence="1" id="KW-1133">Transmembrane helix</keyword>
<dbReference type="RefSeq" id="WP_008239929.1">
    <property type="nucleotide sequence ID" value="NZ_AJJU01000014.1"/>
</dbReference>
<reference evidence="4 5" key="1">
    <citation type="journal article" date="2012" name="J. Bacteriol.">
        <title>Genome Sequence of the Halotolerant Bacterium Imtechella halotolerans K1T.</title>
        <authorList>
            <person name="Kumar S."/>
            <person name="Vikram S."/>
            <person name="Subramanian S."/>
            <person name="Raghava G.P."/>
            <person name="Pinnaka A.K."/>
        </authorList>
    </citation>
    <scope>NUCLEOTIDE SEQUENCE [LARGE SCALE GENOMIC DNA]</scope>
    <source>
        <strain evidence="4 5">K1</strain>
    </source>
</reference>
<dbReference type="OrthoDB" id="649666at2"/>
<sequence length="396" mass="44978">MDDINKQIGYSKLLTARVLGSLSKEKKNTLEQWELIGTNKEVSKDILNAQNFSNWERKKKEIDTQEEWRAFLLRMEDSTKKSTKVRRLNAIKWMSAIAAIMVIGFFSYNFFTSSDNQFQTLDNVTIAPGSSRAELVLSTGEVVSLEETQGSTIQEGQMAIANDKGVLEYTDATNANKTEAKTNILRVPRGAEYQLVLADGTKVWLNSDTELTYTVPFVGNERRVSLKGEAYFEVSPNKELPFIVATVNQEVQVLGTSFNVSSYSEEASEVTTLVEGKVLVSSDSNKEKMYLDPNEQTIFNKQNASMKKTSVDVYSYIAWKEGRFVFNNVTFEDFLSKVARWYNVDIIYHTNSVKKLRFTGDLPRYSDMTSILKILEEEMSVTINVEGNRNIHVYSK</sequence>
<dbReference type="PANTHER" id="PTHR30273">
    <property type="entry name" value="PERIPLASMIC SIGNAL SENSOR AND SIGMA FACTOR ACTIVATOR FECR-RELATED"/>
    <property type="match status" value="1"/>
</dbReference>
<dbReference type="PANTHER" id="PTHR30273:SF2">
    <property type="entry name" value="PROTEIN FECR"/>
    <property type="match status" value="1"/>
</dbReference>